<name>A0ABX4U9P1_PSEDL</name>
<dbReference type="Gene3D" id="3.50.50.60">
    <property type="entry name" value="FAD/NAD(P)-binding domain"/>
    <property type="match status" value="1"/>
</dbReference>
<evidence type="ECO:0000256" key="1">
    <source>
        <dbReference type="ARBA" id="ARBA00023002"/>
    </source>
</evidence>
<protein>
    <submittedName>
        <fullName evidence="3">FAD-binding oxidoreductase</fullName>
    </submittedName>
</protein>
<dbReference type="InterPro" id="IPR036188">
    <property type="entry name" value="FAD/NAD-bd_sf"/>
</dbReference>
<dbReference type="RefSeq" id="WP_085588658.1">
    <property type="nucleotide sequence ID" value="NZ_PJCJ01000001.1"/>
</dbReference>
<keyword evidence="4" id="KW-1185">Reference proteome</keyword>
<sequence>MNALNNPGQGDAAPFRFRTLGGWVERPSDLQPMLEGHEKADVIIVGAGFAGLSTALELKALGADVIILEQEFGGFGASGRNAGYLLGSMGIEYDMFVKRVGVEQATQFVRFYDEAVPYVEGRLKALAIDCDYNPSGVLRAGIHPCQEKRLRQNMALGQKLGAVSRFVGAAEMRTRGIPPAFLFGTEQCGGTLNPGKYVGGLRRAAIAAGVKLYERTPLLSFSEGSVITCKTAHGSATAPVMVLATNAYTPQLGVLRNKVAAIRVSAIETQPLSPQQLADLGWQAREGIITPHYTMESHRLTAHGTLLLTVKRLGYAYGSKTPNVPDQGAYRALAQVLRERYPVLQGLAVQHCWSGYVSGAYDFLPMIGAMGAKQNIFYTTGCSGHGLATQSLVGSLFAAQINGKAPELLAALQHKTPSMLPEPLQWCAVHSAFAAASLLDAWTDRKVRRARARKS</sequence>
<dbReference type="Pfam" id="PF01266">
    <property type="entry name" value="DAO"/>
    <property type="match status" value="1"/>
</dbReference>
<dbReference type="EMBL" id="PJCJ01000001">
    <property type="protein sequence ID" value="PLV16753.1"/>
    <property type="molecule type" value="Genomic_DNA"/>
</dbReference>
<dbReference type="PANTHER" id="PTHR13847:SF281">
    <property type="entry name" value="FAD DEPENDENT OXIDOREDUCTASE DOMAIN-CONTAINING PROTEIN"/>
    <property type="match status" value="1"/>
</dbReference>
<reference evidence="3 4" key="1">
    <citation type="submission" date="2017-12" db="EMBL/GenBank/DDBJ databases">
        <title>Detection of the carbapenemase gene blaVIM-5 in members of the Pseudomonas putida group isolated from polluted Nigerian wetlands.</title>
        <authorList>
            <person name="Adelowo O."/>
            <person name="Vollmers J."/>
            <person name="Maeusezahl I."/>
            <person name="Kaster A.-K."/>
            <person name="Mueller J.A."/>
        </authorList>
    </citation>
    <scope>NUCLEOTIDE SEQUENCE [LARGE SCALE GENOMIC DNA]</scope>
    <source>
        <strain evidence="3 4">MR69</strain>
    </source>
</reference>
<gene>
    <name evidence="3" type="ORF">CXG47_00990</name>
</gene>
<accession>A0ABX4U9P1</accession>
<comment type="caution">
    <text evidence="3">The sequence shown here is derived from an EMBL/GenBank/DDBJ whole genome shotgun (WGS) entry which is preliminary data.</text>
</comment>
<evidence type="ECO:0000259" key="2">
    <source>
        <dbReference type="Pfam" id="PF01266"/>
    </source>
</evidence>
<proteinExistence type="predicted"/>
<keyword evidence="1" id="KW-0560">Oxidoreductase</keyword>
<dbReference type="Proteomes" id="UP000234744">
    <property type="component" value="Unassembled WGS sequence"/>
</dbReference>
<organism evidence="3 4">
    <name type="scientific">Pseudomonas plecoglossicida</name>
    <dbReference type="NCBI Taxonomy" id="70775"/>
    <lineage>
        <taxon>Bacteria</taxon>
        <taxon>Pseudomonadati</taxon>
        <taxon>Pseudomonadota</taxon>
        <taxon>Gammaproteobacteria</taxon>
        <taxon>Pseudomonadales</taxon>
        <taxon>Pseudomonadaceae</taxon>
        <taxon>Pseudomonas</taxon>
    </lineage>
</organism>
<dbReference type="InterPro" id="IPR006076">
    <property type="entry name" value="FAD-dep_OxRdtase"/>
</dbReference>
<dbReference type="PANTHER" id="PTHR13847">
    <property type="entry name" value="SARCOSINE DEHYDROGENASE-RELATED"/>
    <property type="match status" value="1"/>
</dbReference>
<evidence type="ECO:0000313" key="4">
    <source>
        <dbReference type="Proteomes" id="UP000234744"/>
    </source>
</evidence>
<feature type="domain" description="FAD dependent oxidoreductase" evidence="2">
    <location>
        <begin position="41"/>
        <end position="399"/>
    </location>
</feature>
<dbReference type="SUPFAM" id="SSF51905">
    <property type="entry name" value="FAD/NAD(P)-binding domain"/>
    <property type="match status" value="1"/>
</dbReference>
<dbReference type="Gene3D" id="3.30.9.10">
    <property type="entry name" value="D-Amino Acid Oxidase, subunit A, domain 2"/>
    <property type="match status" value="1"/>
</dbReference>
<evidence type="ECO:0000313" key="3">
    <source>
        <dbReference type="EMBL" id="PLV16753.1"/>
    </source>
</evidence>